<gene>
    <name evidence="1" type="ORF">LIPSTDRAFT_3660</name>
</gene>
<protein>
    <submittedName>
        <fullName evidence="1">Uncharacterized protein</fullName>
    </submittedName>
</protein>
<reference evidence="1 2" key="1">
    <citation type="journal article" date="2016" name="Proc. Natl. Acad. Sci. U.S.A.">
        <title>Comparative genomics of biotechnologically important yeasts.</title>
        <authorList>
            <person name="Riley R."/>
            <person name="Haridas S."/>
            <person name="Wolfe K.H."/>
            <person name="Lopes M.R."/>
            <person name="Hittinger C.T."/>
            <person name="Goeker M."/>
            <person name="Salamov A.A."/>
            <person name="Wisecaver J.H."/>
            <person name="Long T.M."/>
            <person name="Calvey C.H."/>
            <person name="Aerts A.L."/>
            <person name="Barry K.W."/>
            <person name="Choi C."/>
            <person name="Clum A."/>
            <person name="Coughlan A.Y."/>
            <person name="Deshpande S."/>
            <person name="Douglass A.P."/>
            <person name="Hanson S.J."/>
            <person name="Klenk H.-P."/>
            <person name="LaButti K.M."/>
            <person name="Lapidus A."/>
            <person name="Lindquist E.A."/>
            <person name="Lipzen A.M."/>
            <person name="Meier-Kolthoff J.P."/>
            <person name="Ohm R.A."/>
            <person name="Otillar R.P."/>
            <person name="Pangilinan J.L."/>
            <person name="Peng Y."/>
            <person name="Rokas A."/>
            <person name="Rosa C.A."/>
            <person name="Scheuner C."/>
            <person name="Sibirny A.A."/>
            <person name="Slot J.C."/>
            <person name="Stielow J.B."/>
            <person name="Sun H."/>
            <person name="Kurtzman C.P."/>
            <person name="Blackwell M."/>
            <person name="Grigoriev I.V."/>
            <person name="Jeffries T.W."/>
        </authorList>
    </citation>
    <scope>NUCLEOTIDE SEQUENCE [LARGE SCALE GENOMIC DNA]</scope>
    <source>
        <strain evidence="1 2">NRRL Y-11557</strain>
    </source>
</reference>
<name>A0A1E3Q8L9_LIPST</name>
<dbReference type="AlphaFoldDB" id="A0A1E3Q8L9"/>
<organism evidence="1 2">
    <name type="scientific">Lipomyces starkeyi NRRL Y-11557</name>
    <dbReference type="NCBI Taxonomy" id="675824"/>
    <lineage>
        <taxon>Eukaryota</taxon>
        <taxon>Fungi</taxon>
        <taxon>Dikarya</taxon>
        <taxon>Ascomycota</taxon>
        <taxon>Saccharomycotina</taxon>
        <taxon>Lipomycetes</taxon>
        <taxon>Lipomycetales</taxon>
        <taxon>Lipomycetaceae</taxon>
        <taxon>Lipomyces</taxon>
    </lineage>
</organism>
<dbReference type="Proteomes" id="UP000094385">
    <property type="component" value="Unassembled WGS sequence"/>
</dbReference>
<evidence type="ECO:0000313" key="2">
    <source>
        <dbReference type="Proteomes" id="UP000094385"/>
    </source>
</evidence>
<keyword evidence="2" id="KW-1185">Reference proteome</keyword>
<dbReference type="EMBL" id="KV454294">
    <property type="protein sequence ID" value="ODQ73337.1"/>
    <property type="molecule type" value="Genomic_DNA"/>
</dbReference>
<dbReference type="OrthoDB" id="10297237at2759"/>
<evidence type="ECO:0000313" key="1">
    <source>
        <dbReference type="EMBL" id="ODQ73337.1"/>
    </source>
</evidence>
<accession>A0A1E3Q8L9</accession>
<proteinExistence type="predicted"/>
<sequence length="320" mass="36328">MEHSELLDIVRRPLSPDTRLEVPASRADYERVAEILEREEAKYPQLWYDGMRSVAIVVAPPTPLHAEMAGGLLSKISNEVKMNSGISSEIASGLDNVSDSRTTMNNTTKASDGALLYWEGDRATLMIAVEIAVSQAYDSMRAAVSWSVCALRCRLGLAMCISEENRGSRPPRRHYASLEEANAAVDEARDDFYHQLIEHPYGPLQRDGVTWFGRVRLVVLETFRRQDEHCTPETLLEPSQSFTLVENGEYIPQNISPNLREVVLGDCIPTHLLNNQHMEATPVNFFQREWFETRFRGSMVRTAILRVWEKTSYAQPVPRY</sequence>